<dbReference type="Proteomes" id="UP000057158">
    <property type="component" value="Chromosome"/>
</dbReference>
<keyword evidence="4" id="KW-1185">Reference proteome</keyword>
<proteinExistence type="predicted"/>
<dbReference type="AlphaFoldDB" id="A0A0M3QET4"/>
<dbReference type="Gene3D" id="3.40.50.720">
    <property type="entry name" value="NAD(P)-binding Rossmann-like Domain"/>
    <property type="match status" value="1"/>
</dbReference>
<reference evidence="3 4" key="1">
    <citation type="submission" date="2015-07" db="EMBL/GenBank/DDBJ databases">
        <title>Isolation and Genomic Characterization of a Novel Halophilic Metal-Reducing Deltaproteobacterium from the Deep Subsurface.</title>
        <authorList>
            <person name="Badalamenti J.P."/>
            <person name="Summers Z.M."/>
            <person name="Gralnick J.A."/>
            <person name="Bond D.R."/>
        </authorList>
    </citation>
    <scope>NUCLEOTIDE SEQUENCE [LARGE SCALE GENOMIC DNA]</scope>
    <source>
        <strain evidence="3 4">WTL</strain>
    </source>
</reference>
<dbReference type="EMBL" id="CP010802">
    <property type="protein sequence ID" value="ALC15029.1"/>
    <property type="molecule type" value="Genomic_DNA"/>
</dbReference>
<dbReference type="PANTHER" id="PTHR30388">
    <property type="entry name" value="ALDEHYDE OXIDOREDUCTASE MOLYBDENUM COFACTOR ASSEMBLY PROTEIN"/>
    <property type="match status" value="1"/>
</dbReference>
<name>A0A0M3QET4_9BACT</name>
<dbReference type="InterPro" id="IPR003777">
    <property type="entry name" value="XdhC_CoxI"/>
</dbReference>
<gene>
    <name evidence="3" type="ORF">DSOUD_0229</name>
</gene>
<feature type="domain" description="XdhC- CoxI" evidence="1">
    <location>
        <begin position="15"/>
        <end position="79"/>
    </location>
</feature>
<dbReference type="KEGG" id="des:DSOUD_0229"/>
<dbReference type="Pfam" id="PF02625">
    <property type="entry name" value="XdhC_CoxI"/>
    <property type="match status" value="1"/>
</dbReference>
<feature type="domain" description="XdhC Rossmann" evidence="2">
    <location>
        <begin position="106"/>
        <end position="248"/>
    </location>
</feature>
<dbReference type="InterPro" id="IPR027051">
    <property type="entry name" value="XdhC_Rossmann_dom"/>
</dbReference>
<dbReference type="STRING" id="1603606.DSOUD_0229"/>
<dbReference type="Pfam" id="PF13478">
    <property type="entry name" value="XdhC_C"/>
    <property type="match status" value="1"/>
</dbReference>
<dbReference type="PATRIC" id="fig|1603606.3.peg.256"/>
<evidence type="ECO:0000313" key="3">
    <source>
        <dbReference type="EMBL" id="ALC15029.1"/>
    </source>
</evidence>
<dbReference type="PANTHER" id="PTHR30388:SF6">
    <property type="entry name" value="XANTHINE DEHYDROGENASE SUBUNIT A-RELATED"/>
    <property type="match status" value="1"/>
</dbReference>
<dbReference type="InterPro" id="IPR052698">
    <property type="entry name" value="MoCofactor_Util/Proc"/>
</dbReference>
<sequence>MDDAKLYEEILRLKREGVSAVLALVVESSGSAPRKAGAKMLLQGDGRVFGSVGGGLLETQALEAAQEVMATGESRLFSFSLSEENGMVCGGRVVLYLEALRPPPRLIVVGAGHVGQALAAASRPAGFAVTLVDPVVGGSPPRVAGFAAADLTCPAAEVFRELPVDDSSYIVVAAPSHRDDFAAVSGALETSATYIGMLGSRRKREALRLHLQESGFSEQAIARVVTPAGLAIGAQTPGEIAVSILAQLIEIRRIHGAAGRGTYSGGGALAPDGALQGAPPLR</sequence>
<evidence type="ECO:0000313" key="4">
    <source>
        <dbReference type="Proteomes" id="UP000057158"/>
    </source>
</evidence>
<evidence type="ECO:0000259" key="1">
    <source>
        <dbReference type="Pfam" id="PF02625"/>
    </source>
</evidence>
<protein>
    <submittedName>
        <fullName evidence="3">Dehydrogenase molybdenum cofactor insertion protein, XdhC/CoxF family</fullName>
    </submittedName>
</protein>
<organism evidence="3 4">
    <name type="scientific">Desulfuromonas soudanensis</name>
    <dbReference type="NCBI Taxonomy" id="1603606"/>
    <lineage>
        <taxon>Bacteria</taxon>
        <taxon>Pseudomonadati</taxon>
        <taxon>Thermodesulfobacteriota</taxon>
        <taxon>Desulfuromonadia</taxon>
        <taxon>Desulfuromonadales</taxon>
        <taxon>Desulfuromonadaceae</taxon>
        <taxon>Desulfuromonas</taxon>
    </lineage>
</organism>
<dbReference type="RefSeq" id="WP_053549270.1">
    <property type="nucleotide sequence ID" value="NZ_CP010802.1"/>
</dbReference>
<evidence type="ECO:0000259" key="2">
    <source>
        <dbReference type="Pfam" id="PF13478"/>
    </source>
</evidence>
<accession>A0A0M3QET4</accession>
<dbReference type="OrthoDB" id="9815497at2"/>